<dbReference type="SUPFAM" id="SSF51735">
    <property type="entry name" value="NAD(P)-binding Rossmann-fold domains"/>
    <property type="match status" value="1"/>
</dbReference>
<dbReference type="STRING" id="1314781.A0A165QCD8"/>
<dbReference type="EMBL" id="KV425883">
    <property type="protein sequence ID" value="KZW03402.1"/>
    <property type="molecule type" value="Genomic_DNA"/>
</dbReference>
<gene>
    <name evidence="4" type="ORF">EXIGLDRAFT_721662</name>
</gene>
<comment type="similarity">
    <text evidence="1">Belongs to the NmrA-type oxidoreductase family.</text>
</comment>
<proteinExistence type="inferred from homology"/>
<feature type="domain" description="NmrA-like" evidence="3">
    <location>
        <begin position="6"/>
        <end position="300"/>
    </location>
</feature>
<dbReference type="Pfam" id="PF05368">
    <property type="entry name" value="NmrA"/>
    <property type="match status" value="1"/>
</dbReference>
<keyword evidence="5" id="KW-1185">Reference proteome</keyword>
<dbReference type="Gene3D" id="3.40.50.720">
    <property type="entry name" value="NAD(P)-binding Rossmann-like Domain"/>
    <property type="match status" value="1"/>
</dbReference>
<keyword evidence="2" id="KW-0521">NADP</keyword>
<dbReference type="PANTHER" id="PTHR42748">
    <property type="entry name" value="NITROGEN METABOLITE REPRESSION PROTEIN NMRA FAMILY MEMBER"/>
    <property type="match status" value="1"/>
</dbReference>
<reference evidence="4 5" key="1">
    <citation type="journal article" date="2016" name="Mol. Biol. Evol.">
        <title>Comparative Genomics of Early-Diverging Mushroom-Forming Fungi Provides Insights into the Origins of Lignocellulose Decay Capabilities.</title>
        <authorList>
            <person name="Nagy L.G."/>
            <person name="Riley R."/>
            <person name="Tritt A."/>
            <person name="Adam C."/>
            <person name="Daum C."/>
            <person name="Floudas D."/>
            <person name="Sun H."/>
            <person name="Yadav J.S."/>
            <person name="Pangilinan J."/>
            <person name="Larsson K.H."/>
            <person name="Matsuura K."/>
            <person name="Barry K."/>
            <person name="Labutti K."/>
            <person name="Kuo R."/>
            <person name="Ohm R.A."/>
            <person name="Bhattacharya S.S."/>
            <person name="Shirouzu T."/>
            <person name="Yoshinaga Y."/>
            <person name="Martin F.M."/>
            <person name="Grigoriev I.V."/>
            <person name="Hibbett D.S."/>
        </authorList>
    </citation>
    <scope>NUCLEOTIDE SEQUENCE [LARGE SCALE GENOMIC DNA]</scope>
    <source>
        <strain evidence="4 5">HHB12029</strain>
    </source>
</reference>
<protein>
    <submittedName>
        <fullName evidence="4">NAD(P)-binding protein</fullName>
    </submittedName>
</protein>
<dbReference type="InterPro" id="IPR051164">
    <property type="entry name" value="NmrA-like_oxidored"/>
</dbReference>
<name>A0A165QCD8_EXIGL</name>
<dbReference type="Gene3D" id="3.90.25.10">
    <property type="entry name" value="UDP-galactose 4-epimerase, domain 1"/>
    <property type="match status" value="1"/>
</dbReference>
<evidence type="ECO:0000256" key="1">
    <source>
        <dbReference type="ARBA" id="ARBA00006328"/>
    </source>
</evidence>
<evidence type="ECO:0000313" key="5">
    <source>
        <dbReference type="Proteomes" id="UP000077266"/>
    </source>
</evidence>
<dbReference type="CDD" id="cd05251">
    <property type="entry name" value="NmrA_like_SDR_a"/>
    <property type="match status" value="1"/>
</dbReference>
<dbReference type="InterPro" id="IPR008030">
    <property type="entry name" value="NmrA-like"/>
</dbReference>
<sequence length="315" mass="34571">MSSSSQKKVITVFGATGASGGSVARYLLEDGTFAVRAITRNASSPAAQALKAKGAQVVEADLDHPETLTTALAGTYGVSALTDFWGLFPKIGDMHKTQAAEYAQGIALVDAARAAGVQHFVWFTLPHAPTVPHFEGKYQVSQYVEKSGLPYTIFENVFYYENIANPIFGFSKRLADGTLSIEFPIPAHYAIPFYSVAQTGAWILQVFKNREAWLGKKMFAMGEHLTPLRIAEILNANGIKASALNISPEDFRALEHSENPVLVEMYWNMKFFIDYTQPPNSAIPEAALRELFPFAHTLEEAIKSDAEFKKALVSI</sequence>
<dbReference type="GO" id="GO:0005634">
    <property type="term" value="C:nucleus"/>
    <property type="evidence" value="ECO:0007669"/>
    <property type="project" value="TreeGrafter"/>
</dbReference>
<dbReference type="OrthoDB" id="419598at2759"/>
<organism evidence="4 5">
    <name type="scientific">Exidia glandulosa HHB12029</name>
    <dbReference type="NCBI Taxonomy" id="1314781"/>
    <lineage>
        <taxon>Eukaryota</taxon>
        <taxon>Fungi</taxon>
        <taxon>Dikarya</taxon>
        <taxon>Basidiomycota</taxon>
        <taxon>Agaricomycotina</taxon>
        <taxon>Agaricomycetes</taxon>
        <taxon>Auriculariales</taxon>
        <taxon>Exidiaceae</taxon>
        <taxon>Exidia</taxon>
    </lineage>
</organism>
<evidence type="ECO:0000313" key="4">
    <source>
        <dbReference type="EMBL" id="KZW03402.1"/>
    </source>
</evidence>
<dbReference type="InParanoid" id="A0A165QCD8"/>
<dbReference type="InterPro" id="IPR036291">
    <property type="entry name" value="NAD(P)-bd_dom_sf"/>
</dbReference>
<evidence type="ECO:0000256" key="2">
    <source>
        <dbReference type="ARBA" id="ARBA00022857"/>
    </source>
</evidence>
<accession>A0A165QCD8</accession>
<dbReference type="AlphaFoldDB" id="A0A165QCD8"/>
<dbReference type="PANTHER" id="PTHR42748:SF7">
    <property type="entry name" value="NMRA LIKE REDOX SENSOR 1-RELATED"/>
    <property type="match status" value="1"/>
</dbReference>
<evidence type="ECO:0000259" key="3">
    <source>
        <dbReference type="Pfam" id="PF05368"/>
    </source>
</evidence>
<dbReference type="Proteomes" id="UP000077266">
    <property type="component" value="Unassembled WGS sequence"/>
</dbReference>